<dbReference type="InterPro" id="IPR000639">
    <property type="entry name" value="Epox_hydrolase-like"/>
</dbReference>
<dbReference type="InterPro" id="IPR000073">
    <property type="entry name" value="AB_hydrolase_1"/>
</dbReference>
<dbReference type="PRINTS" id="PR00111">
    <property type="entry name" value="ABHYDROLASE"/>
</dbReference>
<protein>
    <submittedName>
        <fullName evidence="2">Alpha/beta hydrolase</fullName>
    </submittedName>
</protein>
<accession>V5SCK8</accession>
<dbReference type="RefSeq" id="WP_023786139.1">
    <property type="nucleotide sequence ID" value="NC_022997.1"/>
</dbReference>
<sequence>MNLKLLPGAPVSPAWRWGRAAALAATGLAASALLVNHLARRAEKAHRPIGQFASVGKMRVHYVDRGSGPPVLVLHGNGGVLEELTSSGLIDHLARTHRVIALDRPGFGLSPRPDRGWSPEREARLLLALMHQLGLDRPVIVAHSWATLVALNLALEEPDAVSGLVLVAGYYYPTTRGDVAMQRLVAMPVVGDVLRNTIWPLWARVAAPLAFKRVFSPLAPTKAFLSSYPVAMAVRPSQLRAVADDTVDMPNAAARLTARYGELQIPVDLIAGADDRMVSTADHSRRLHRELHNSFVDEVPGVGHMVHHAHPKLIERRVAHVFQRALKPVSTVEPAT</sequence>
<name>V5SCK8_9HYPH</name>
<dbReference type="AlphaFoldDB" id="V5SCK8"/>
<dbReference type="GO" id="GO:0016020">
    <property type="term" value="C:membrane"/>
    <property type="evidence" value="ECO:0007669"/>
    <property type="project" value="TreeGrafter"/>
</dbReference>
<dbReference type="EMBL" id="CP006912">
    <property type="protein sequence ID" value="AHB47704.1"/>
    <property type="molecule type" value="Genomic_DNA"/>
</dbReference>
<dbReference type="InterPro" id="IPR029058">
    <property type="entry name" value="AB_hydrolase_fold"/>
</dbReference>
<feature type="domain" description="AB hydrolase-1" evidence="1">
    <location>
        <begin position="69"/>
        <end position="311"/>
    </location>
</feature>
<dbReference type="InterPro" id="IPR050266">
    <property type="entry name" value="AB_hydrolase_sf"/>
</dbReference>
<dbReference type="OrthoDB" id="9799612at2"/>
<gene>
    <name evidence="2" type="ORF">W911_03625</name>
</gene>
<organism evidence="2 3">
    <name type="scientific">Hyphomicrobium nitrativorans NL23</name>
    <dbReference type="NCBI Taxonomy" id="1029756"/>
    <lineage>
        <taxon>Bacteria</taxon>
        <taxon>Pseudomonadati</taxon>
        <taxon>Pseudomonadota</taxon>
        <taxon>Alphaproteobacteria</taxon>
        <taxon>Hyphomicrobiales</taxon>
        <taxon>Hyphomicrobiaceae</taxon>
        <taxon>Hyphomicrobium</taxon>
    </lineage>
</organism>
<keyword evidence="2" id="KW-0378">Hydrolase</keyword>
<dbReference type="Gene3D" id="3.40.50.1820">
    <property type="entry name" value="alpha/beta hydrolase"/>
    <property type="match status" value="1"/>
</dbReference>
<dbReference type="PANTHER" id="PTHR43798:SF24">
    <property type="entry name" value="CIS-3-ALKYL-4-ALKYLOXETAN-2-ONE DECARBOXYLASE"/>
    <property type="match status" value="1"/>
</dbReference>
<dbReference type="GO" id="GO:0016787">
    <property type="term" value="F:hydrolase activity"/>
    <property type="evidence" value="ECO:0007669"/>
    <property type="project" value="UniProtKB-KW"/>
</dbReference>
<dbReference type="HOGENOM" id="CLU_020336_13_0_5"/>
<evidence type="ECO:0000259" key="1">
    <source>
        <dbReference type="Pfam" id="PF00561"/>
    </source>
</evidence>
<evidence type="ECO:0000313" key="3">
    <source>
        <dbReference type="Proteomes" id="UP000018542"/>
    </source>
</evidence>
<keyword evidence="3" id="KW-1185">Reference proteome</keyword>
<dbReference type="Pfam" id="PF00561">
    <property type="entry name" value="Abhydrolase_1"/>
    <property type="match status" value="1"/>
</dbReference>
<reference evidence="2 3" key="1">
    <citation type="journal article" date="2014" name="Genome Announc.">
        <title>Complete Genome Sequence of Hyphomicrobium nitrativorans Strain NL23, a Denitrifying Bacterium Isolated from Biofilm of a Methanol-Fed Denitrification System Treating Seawater at the Montreal Biodome.</title>
        <authorList>
            <person name="Martineau C."/>
            <person name="Villeneuve C."/>
            <person name="Mauffrey F."/>
            <person name="Villemur R."/>
        </authorList>
    </citation>
    <scope>NUCLEOTIDE SEQUENCE [LARGE SCALE GENOMIC DNA]</scope>
    <source>
        <strain evidence="2">NL23</strain>
    </source>
</reference>
<dbReference type="SUPFAM" id="SSF53474">
    <property type="entry name" value="alpha/beta-Hydrolases"/>
    <property type="match status" value="1"/>
</dbReference>
<dbReference type="Proteomes" id="UP000018542">
    <property type="component" value="Chromosome"/>
</dbReference>
<dbReference type="PATRIC" id="fig|1029756.8.peg.758"/>
<dbReference type="PANTHER" id="PTHR43798">
    <property type="entry name" value="MONOACYLGLYCEROL LIPASE"/>
    <property type="match status" value="1"/>
</dbReference>
<evidence type="ECO:0000313" key="2">
    <source>
        <dbReference type="EMBL" id="AHB47704.1"/>
    </source>
</evidence>
<dbReference type="STRING" id="1029756.W911_03625"/>
<dbReference type="KEGG" id="hni:W911_03625"/>
<proteinExistence type="predicted"/>
<dbReference type="PRINTS" id="PR00412">
    <property type="entry name" value="EPOXHYDRLASE"/>
</dbReference>